<sequence>MLAAGPSLAAEAPAPSSVQYDHGSVAQSLTGTPGNVESGYKIMSTNSLGNCVACHEIPSMPEVDFQGNIGPSLGGAAERYDEAHLRGIVMDAKQTFPDSMMPSFYKTEGYVRPGAAYTGKAPEGALPPILDAQQIEDVVAYLMTLK</sequence>
<evidence type="ECO:0000313" key="6">
    <source>
        <dbReference type="EMBL" id="KGJ22080.1"/>
    </source>
</evidence>
<comment type="caution">
    <text evidence="6">The sequence shown here is derived from an EMBL/GenBank/DDBJ whole genome shotgun (WGS) entry which is preliminary data.</text>
</comment>
<organism evidence="6 7">
    <name type="scientific">Paracoccus sanguinis</name>
    <dbReference type="NCBI Taxonomy" id="1545044"/>
    <lineage>
        <taxon>Bacteria</taxon>
        <taxon>Pseudomonadati</taxon>
        <taxon>Pseudomonadota</taxon>
        <taxon>Alphaproteobacteria</taxon>
        <taxon>Rhodobacterales</taxon>
        <taxon>Paracoccaceae</taxon>
        <taxon>Paracoccus</taxon>
    </lineage>
</organism>
<dbReference type="InterPro" id="IPR030999">
    <property type="entry name" value="Thiosulf_SoxX"/>
</dbReference>
<dbReference type="NCBIfam" id="TIGR04485">
    <property type="entry name" value="thiosulf_SoxX"/>
    <property type="match status" value="1"/>
</dbReference>
<reference evidence="6 7" key="2">
    <citation type="submission" date="2014-10" db="EMBL/GenBank/DDBJ databases">
        <title>Paracoccus sanguinis sp. nov., isolated from clinical specimens of New York State patients.</title>
        <authorList>
            <person name="Mingle L.A."/>
            <person name="Cole J.A."/>
            <person name="Lapierre P."/>
            <person name="Musser K.A."/>
        </authorList>
    </citation>
    <scope>NUCLEOTIDE SEQUENCE [LARGE SCALE GENOMIC DNA]</scope>
    <source>
        <strain evidence="6 7">5503</strain>
    </source>
</reference>
<dbReference type="Proteomes" id="UP000029858">
    <property type="component" value="Unassembled WGS sequence"/>
</dbReference>
<dbReference type="AlphaFoldDB" id="A0A099GGX0"/>
<dbReference type="PROSITE" id="PS51007">
    <property type="entry name" value="CYTC"/>
    <property type="match status" value="1"/>
</dbReference>
<dbReference type="SUPFAM" id="SSF46626">
    <property type="entry name" value="Cytochrome c"/>
    <property type="match status" value="1"/>
</dbReference>
<evidence type="ECO:0000256" key="3">
    <source>
        <dbReference type="ARBA" id="ARBA00023004"/>
    </source>
</evidence>
<dbReference type="EMBL" id="JRKQ01000049">
    <property type="protein sequence ID" value="KGJ22080.1"/>
    <property type="molecule type" value="Genomic_DNA"/>
</dbReference>
<reference evidence="6 7" key="1">
    <citation type="submission" date="2014-09" db="EMBL/GenBank/DDBJ databases">
        <authorList>
            <person name="McGinnis J.M."/>
            <person name="Wolfgang W.J."/>
        </authorList>
    </citation>
    <scope>NUCLEOTIDE SEQUENCE [LARGE SCALE GENOMIC DNA]</scope>
    <source>
        <strain evidence="6 7">5503</strain>
    </source>
</reference>
<evidence type="ECO:0000256" key="2">
    <source>
        <dbReference type="ARBA" id="ARBA00022723"/>
    </source>
</evidence>
<keyword evidence="2 4" id="KW-0479">Metal-binding</keyword>
<feature type="domain" description="Cytochrome c" evidence="5">
    <location>
        <begin position="34"/>
        <end position="146"/>
    </location>
</feature>
<keyword evidence="1 4" id="KW-0349">Heme</keyword>
<dbReference type="GO" id="GO:0020037">
    <property type="term" value="F:heme binding"/>
    <property type="evidence" value="ECO:0007669"/>
    <property type="project" value="InterPro"/>
</dbReference>
<dbReference type="GO" id="GO:0009055">
    <property type="term" value="F:electron transfer activity"/>
    <property type="evidence" value="ECO:0007669"/>
    <property type="project" value="InterPro"/>
</dbReference>
<dbReference type="Gene3D" id="1.10.760.10">
    <property type="entry name" value="Cytochrome c-like domain"/>
    <property type="match status" value="1"/>
</dbReference>
<dbReference type="GO" id="GO:0046872">
    <property type="term" value="F:metal ion binding"/>
    <property type="evidence" value="ECO:0007669"/>
    <property type="project" value="UniProtKB-KW"/>
</dbReference>
<protein>
    <submittedName>
        <fullName evidence="6">Monoheme cytochrome C SoxX</fullName>
    </submittedName>
</protein>
<evidence type="ECO:0000313" key="7">
    <source>
        <dbReference type="Proteomes" id="UP000029858"/>
    </source>
</evidence>
<dbReference type="InterPro" id="IPR009056">
    <property type="entry name" value="Cyt_c-like_dom"/>
</dbReference>
<gene>
    <name evidence="6" type="ORF">IX56_10240</name>
</gene>
<evidence type="ECO:0000259" key="5">
    <source>
        <dbReference type="PROSITE" id="PS51007"/>
    </source>
</evidence>
<dbReference type="Pfam" id="PF00034">
    <property type="entry name" value="Cytochrom_C"/>
    <property type="match status" value="1"/>
</dbReference>
<name>A0A099GGX0_9RHOB</name>
<proteinExistence type="predicted"/>
<dbReference type="InterPro" id="IPR036909">
    <property type="entry name" value="Cyt_c-like_dom_sf"/>
</dbReference>
<evidence type="ECO:0000256" key="4">
    <source>
        <dbReference type="PROSITE-ProRule" id="PRU00433"/>
    </source>
</evidence>
<evidence type="ECO:0000256" key="1">
    <source>
        <dbReference type="ARBA" id="ARBA00022617"/>
    </source>
</evidence>
<accession>A0A099GGX0</accession>
<keyword evidence="3 4" id="KW-0408">Iron</keyword>